<feature type="region of interest" description="Disordered" evidence="1">
    <location>
        <begin position="1"/>
        <end position="77"/>
    </location>
</feature>
<evidence type="ECO:0000313" key="2">
    <source>
        <dbReference type="EMBL" id="KAL0356045.1"/>
    </source>
</evidence>
<protein>
    <submittedName>
        <fullName evidence="2">Uncharacterized protein</fullName>
    </submittedName>
</protein>
<reference evidence="2" key="2">
    <citation type="journal article" date="2024" name="Plant">
        <title>Genomic evolution and insights into agronomic trait innovations of Sesamum species.</title>
        <authorList>
            <person name="Miao H."/>
            <person name="Wang L."/>
            <person name="Qu L."/>
            <person name="Liu H."/>
            <person name="Sun Y."/>
            <person name="Le M."/>
            <person name="Wang Q."/>
            <person name="Wei S."/>
            <person name="Zheng Y."/>
            <person name="Lin W."/>
            <person name="Duan Y."/>
            <person name="Cao H."/>
            <person name="Xiong S."/>
            <person name="Wang X."/>
            <person name="Wei L."/>
            <person name="Li C."/>
            <person name="Ma Q."/>
            <person name="Ju M."/>
            <person name="Zhao R."/>
            <person name="Li G."/>
            <person name="Mu C."/>
            <person name="Tian Q."/>
            <person name="Mei H."/>
            <person name="Zhang T."/>
            <person name="Gao T."/>
            <person name="Zhang H."/>
        </authorList>
    </citation>
    <scope>NUCLEOTIDE SEQUENCE</scope>
    <source>
        <strain evidence="2">G02</strain>
    </source>
</reference>
<accession>A0AAW2PIJ8</accession>
<sequence length="77" mass="7969">MKNPNQTTDKQKGATPPIGTQALQVISGAPPLPGVTGSPPAAFPPASLPPRVTDPAADPPVGARLQTHPRRSCHQLY</sequence>
<proteinExistence type="predicted"/>
<comment type="caution">
    <text evidence="2">The sequence shown here is derived from an EMBL/GenBank/DDBJ whole genome shotgun (WGS) entry which is preliminary data.</text>
</comment>
<reference evidence="2" key="1">
    <citation type="submission" date="2020-06" db="EMBL/GenBank/DDBJ databases">
        <authorList>
            <person name="Li T."/>
            <person name="Hu X."/>
            <person name="Zhang T."/>
            <person name="Song X."/>
            <person name="Zhang H."/>
            <person name="Dai N."/>
            <person name="Sheng W."/>
            <person name="Hou X."/>
            <person name="Wei L."/>
        </authorList>
    </citation>
    <scope>NUCLEOTIDE SEQUENCE</scope>
    <source>
        <strain evidence="2">G02</strain>
        <tissue evidence="2">Leaf</tissue>
    </source>
</reference>
<name>A0AAW2PIJ8_SESRA</name>
<gene>
    <name evidence="2" type="ORF">Sradi_4051400</name>
</gene>
<dbReference type="AlphaFoldDB" id="A0AAW2PIJ8"/>
<evidence type="ECO:0000256" key="1">
    <source>
        <dbReference type="SAM" id="MobiDB-lite"/>
    </source>
</evidence>
<feature type="compositionally biased region" description="Basic residues" evidence="1">
    <location>
        <begin position="67"/>
        <end position="77"/>
    </location>
</feature>
<organism evidence="2">
    <name type="scientific">Sesamum radiatum</name>
    <name type="common">Black benniseed</name>
    <dbReference type="NCBI Taxonomy" id="300843"/>
    <lineage>
        <taxon>Eukaryota</taxon>
        <taxon>Viridiplantae</taxon>
        <taxon>Streptophyta</taxon>
        <taxon>Embryophyta</taxon>
        <taxon>Tracheophyta</taxon>
        <taxon>Spermatophyta</taxon>
        <taxon>Magnoliopsida</taxon>
        <taxon>eudicotyledons</taxon>
        <taxon>Gunneridae</taxon>
        <taxon>Pentapetalae</taxon>
        <taxon>asterids</taxon>
        <taxon>lamiids</taxon>
        <taxon>Lamiales</taxon>
        <taxon>Pedaliaceae</taxon>
        <taxon>Sesamum</taxon>
    </lineage>
</organism>
<dbReference type="EMBL" id="JACGWJ010000017">
    <property type="protein sequence ID" value="KAL0356045.1"/>
    <property type="molecule type" value="Genomic_DNA"/>
</dbReference>